<keyword evidence="2" id="KW-0326">Glycosidase</keyword>
<dbReference type="SUPFAM" id="SSF51011">
    <property type="entry name" value="Glycosyl hydrolase domain"/>
    <property type="match status" value="1"/>
</dbReference>
<feature type="domain" description="Glycoside hydrolase family 31 TIM barrel" evidence="3">
    <location>
        <begin position="236"/>
        <end position="516"/>
    </location>
</feature>
<dbReference type="Gene3D" id="2.60.40.1180">
    <property type="entry name" value="Golgi alpha-mannosidase II"/>
    <property type="match status" value="1"/>
</dbReference>
<dbReference type="Gene3D" id="3.20.20.80">
    <property type="entry name" value="Glycosidases"/>
    <property type="match status" value="1"/>
</dbReference>
<evidence type="ECO:0000313" key="5">
    <source>
        <dbReference type="EMBL" id="SEQ75497.1"/>
    </source>
</evidence>
<sequence>MFYEAKNSLVFKKGNETLLIEPWGKNSLRVRSTLESAFIDHDVALTEKINHGTAKINVTENGASISNGILEARLNFNGVISFYKNDKLILQEYYRQYDPTATKESCCTKIISRQYQGIIGGDYSLTVRFNPNDEEKLFGMGQYPAPYLDMKGCTLELAQRNSQVSIPFALSNLGYGFLWNNPAVGRVTFGKNITEWHADSTKEMDYWITAGDTPAEIIENYTAAVGRAPALTEDYLGFWQCKLRYRTQEEVLTVARKYKEMGIHLDVIVIDFFHWPRQGDWFFDKEYWPDPKAMCDELHAMGTKVMVSVWPNVDKKSTHFYEMQEKGYLIRADRGSNQSFDWQGDCLAIDATNPEAREYLWDICKKNYADYGIDMFWLDNSEPDLNIYDFGNYRYQMGNGLQFANIYPQMYSRAFYEGQKAMGQKSIVNLERCAWVGSQKYNQVIWNGDVQSTWECFRTSVCEGLNMGIAGIPWWTTDIGGFMYGDVRTEEFKELLVRWFEWAVFTPILRLHGDRDPHDIPLLDKDPQRGYGGGHLFTGRDNEIWSYGEGPQKIMEAQIKLREKIKPYVTKVMKEASENGSPAMRTMFYEFPEDEKCWNLKDQYMFGSDYLVAPVLAPQTFKRDVYLPAGKWENIHDGKVYDGGQTITVDAPLESIPVFKLS</sequence>
<dbReference type="CDD" id="cd14752">
    <property type="entry name" value="GH31_N"/>
    <property type="match status" value="1"/>
</dbReference>
<name>A0A1H9ILU5_9SPIR</name>
<dbReference type="RefSeq" id="WP_074644957.1">
    <property type="nucleotide sequence ID" value="NZ_FOFU01000010.1"/>
</dbReference>
<evidence type="ECO:0000259" key="3">
    <source>
        <dbReference type="Pfam" id="PF01055"/>
    </source>
</evidence>
<keyword evidence="2 5" id="KW-0378">Hydrolase</keyword>
<dbReference type="Pfam" id="PF21365">
    <property type="entry name" value="Glyco_hydro_31_3rd"/>
    <property type="match status" value="1"/>
</dbReference>
<dbReference type="InterPro" id="IPR048395">
    <property type="entry name" value="Glyco_hydro_31_C"/>
</dbReference>
<dbReference type="Proteomes" id="UP000182360">
    <property type="component" value="Unassembled WGS sequence"/>
</dbReference>
<dbReference type="PANTHER" id="PTHR43863">
    <property type="entry name" value="HYDROLASE, PUTATIVE (AFU_ORTHOLOGUE AFUA_1G03140)-RELATED"/>
    <property type="match status" value="1"/>
</dbReference>
<gene>
    <name evidence="5" type="ORF">SAMN04487977_11022</name>
</gene>
<keyword evidence="6" id="KW-1185">Reference proteome</keyword>
<reference evidence="5 6" key="1">
    <citation type="submission" date="2016-10" db="EMBL/GenBank/DDBJ databases">
        <authorList>
            <person name="de Groot N.N."/>
        </authorList>
    </citation>
    <scope>NUCLEOTIDE SEQUENCE [LARGE SCALE GENOMIC DNA]</scope>
    <source>
        <strain evidence="5 6">B25</strain>
    </source>
</reference>
<evidence type="ECO:0000259" key="4">
    <source>
        <dbReference type="Pfam" id="PF21365"/>
    </source>
</evidence>
<proteinExistence type="inferred from homology"/>
<dbReference type="Gene3D" id="2.60.40.1760">
    <property type="entry name" value="glycosyl hydrolase (family 31)"/>
    <property type="match status" value="1"/>
</dbReference>
<accession>A0A1H9ILU5</accession>
<evidence type="ECO:0000313" key="6">
    <source>
        <dbReference type="Proteomes" id="UP000182360"/>
    </source>
</evidence>
<dbReference type="SUPFAM" id="SSF74650">
    <property type="entry name" value="Galactose mutarotase-like"/>
    <property type="match status" value="1"/>
</dbReference>
<dbReference type="InterPro" id="IPR000322">
    <property type="entry name" value="Glyco_hydro_31_TIM"/>
</dbReference>
<dbReference type="eggNOG" id="COG1501">
    <property type="taxonomic scope" value="Bacteria"/>
</dbReference>
<evidence type="ECO:0000256" key="1">
    <source>
        <dbReference type="ARBA" id="ARBA00007806"/>
    </source>
</evidence>
<dbReference type="GO" id="GO:0005975">
    <property type="term" value="P:carbohydrate metabolic process"/>
    <property type="evidence" value="ECO:0007669"/>
    <property type="project" value="InterPro"/>
</dbReference>
<dbReference type="PANTHER" id="PTHR43863:SF2">
    <property type="entry name" value="MALTASE-GLUCOAMYLASE"/>
    <property type="match status" value="1"/>
</dbReference>
<dbReference type="GO" id="GO:0004553">
    <property type="term" value="F:hydrolase activity, hydrolyzing O-glycosyl compounds"/>
    <property type="evidence" value="ECO:0007669"/>
    <property type="project" value="InterPro"/>
</dbReference>
<dbReference type="Pfam" id="PF01055">
    <property type="entry name" value="Glyco_hydro_31_2nd"/>
    <property type="match status" value="1"/>
</dbReference>
<dbReference type="GO" id="GO:0030246">
    <property type="term" value="F:carbohydrate binding"/>
    <property type="evidence" value="ECO:0007669"/>
    <property type="project" value="InterPro"/>
</dbReference>
<dbReference type="InterPro" id="IPR051816">
    <property type="entry name" value="Glycosyl_Hydrolase_31"/>
</dbReference>
<dbReference type="AlphaFoldDB" id="A0A1H9ILU5"/>
<organism evidence="5 6">
    <name type="scientific">Treponema bryantii</name>
    <dbReference type="NCBI Taxonomy" id="163"/>
    <lineage>
        <taxon>Bacteria</taxon>
        <taxon>Pseudomonadati</taxon>
        <taxon>Spirochaetota</taxon>
        <taxon>Spirochaetia</taxon>
        <taxon>Spirochaetales</taxon>
        <taxon>Treponemataceae</taxon>
        <taxon>Treponema</taxon>
    </lineage>
</organism>
<comment type="similarity">
    <text evidence="1 2">Belongs to the glycosyl hydrolase 31 family.</text>
</comment>
<dbReference type="InterPro" id="IPR011013">
    <property type="entry name" value="Gal_mutarotase_sf_dom"/>
</dbReference>
<dbReference type="InterPro" id="IPR013780">
    <property type="entry name" value="Glyco_hydro_b"/>
</dbReference>
<dbReference type="CDD" id="cd06591">
    <property type="entry name" value="GH31_xylosidase_XylS"/>
    <property type="match status" value="1"/>
</dbReference>
<dbReference type="STRING" id="163.SAMN04487775_102251"/>
<evidence type="ECO:0000256" key="2">
    <source>
        <dbReference type="RuleBase" id="RU361185"/>
    </source>
</evidence>
<feature type="domain" description="Glycosyl hydrolase family 31 C-terminal" evidence="4">
    <location>
        <begin position="580"/>
        <end position="659"/>
    </location>
</feature>
<dbReference type="OrthoDB" id="176168at2"/>
<dbReference type="InterPro" id="IPR017853">
    <property type="entry name" value="GH"/>
</dbReference>
<dbReference type="EMBL" id="FOFU01000010">
    <property type="protein sequence ID" value="SEQ75497.1"/>
    <property type="molecule type" value="Genomic_DNA"/>
</dbReference>
<dbReference type="SUPFAM" id="SSF51445">
    <property type="entry name" value="(Trans)glycosidases"/>
    <property type="match status" value="1"/>
</dbReference>
<protein>
    <submittedName>
        <fullName evidence="5">Alpha-D-xyloside xylohydrolase</fullName>
    </submittedName>
</protein>